<protein>
    <submittedName>
        <fullName evidence="2">Uncharacterized protein</fullName>
    </submittedName>
</protein>
<reference evidence="2" key="1">
    <citation type="submission" date="2021-01" db="EMBL/GenBank/DDBJ databases">
        <authorList>
            <person name="Corre E."/>
            <person name="Pelletier E."/>
            <person name="Niang G."/>
            <person name="Scheremetjew M."/>
            <person name="Finn R."/>
            <person name="Kale V."/>
            <person name="Holt S."/>
            <person name="Cochrane G."/>
            <person name="Meng A."/>
            <person name="Brown T."/>
            <person name="Cohen L."/>
        </authorList>
    </citation>
    <scope>NUCLEOTIDE SEQUENCE</scope>
    <source>
        <strain evidence="2">CCMP 410</strain>
    </source>
</reference>
<dbReference type="AlphaFoldDB" id="A0A7S1UMM5"/>
<gene>
    <name evidence="2" type="ORF">GOCE00092_LOCUS1467</name>
</gene>
<feature type="compositionally biased region" description="Polar residues" evidence="1">
    <location>
        <begin position="302"/>
        <end position="318"/>
    </location>
</feature>
<organism evidence="2">
    <name type="scientific">Grammatophora oceanica</name>
    <dbReference type="NCBI Taxonomy" id="210454"/>
    <lineage>
        <taxon>Eukaryota</taxon>
        <taxon>Sar</taxon>
        <taxon>Stramenopiles</taxon>
        <taxon>Ochrophyta</taxon>
        <taxon>Bacillariophyta</taxon>
        <taxon>Fragilariophyceae</taxon>
        <taxon>Fragilariophycidae</taxon>
        <taxon>Rhabdonematales</taxon>
        <taxon>Grammatophoraceae</taxon>
        <taxon>Grammatophora</taxon>
    </lineage>
</organism>
<feature type="compositionally biased region" description="Basic and acidic residues" evidence="1">
    <location>
        <begin position="215"/>
        <end position="226"/>
    </location>
</feature>
<feature type="region of interest" description="Disordered" evidence="1">
    <location>
        <begin position="156"/>
        <end position="318"/>
    </location>
</feature>
<feature type="region of interest" description="Disordered" evidence="1">
    <location>
        <begin position="56"/>
        <end position="86"/>
    </location>
</feature>
<proteinExistence type="predicted"/>
<feature type="compositionally biased region" description="Low complexity" evidence="1">
    <location>
        <begin position="234"/>
        <end position="274"/>
    </location>
</feature>
<sequence>MTEPATQPAVVATTTSLASSSSSQQQLTLTSSTNSMFMTMPIESISSLRSLDGLSQSSLDGAATTTQPPEQQVVQQQPNNKLTEKDNAAAFGLSLLRRQSSSGWKSLSATDKILEGDGPSSDRQLFGITSLSQLNSDYSGGFGAVSSTTDKRWGARLSRQSSLATQQTEDGASTASSCSDGCSPGIKVLQQPSPPTTSSSSEKKSSSSSSKKKPLSMEDMIRKQFHLELPPTPTTKTAAPSRASTTTKPAGSSTTTTSPPAALTTTTTTNPNKKSASRALFPSTSNSNNNNNNEHNRINNNHKCSNNRTTEAPMSSCRTMQERVAVVVGPLVTQKSEEST</sequence>
<feature type="compositionally biased region" description="Low complexity" evidence="1">
    <location>
        <begin position="56"/>
        <end position="78"/>
    </location>
</feature>
<feature type="compositionally biased region" description="Low complexity" evidence="1">
    <location>
        <begin position="286"/>
        <end position="301"/>
    </location>
</feature>
<feature type="region of interest" description="Disordered" evidence="1">
    <location>
        <begin position="1"/>
        <end position="34"/>
    </location>
</feature>
<accession>A0A7S1UMM5</accession>
<evidence type="ECO:0000256" key="1">
    <source>
        <dbReference type="SAM" id="MobiDB-lite"/>
    </source>
</evidence>
<dbReference type="EMBL" id="HBGK01002700">
    <property type="protein sequence ID" value="CAD9272560.1"/>
    <property type="molecule type" value="Transcribed_RNA"/>
</dbReference>
<name>A0A7S1UMM5_9STRA</name>
<feature type="compositionally biased region" description="Polar residues" evidence="1">
    <location>
        <begin position="158"/>
        <end position="180"/>
    </location>
</feature>
<evidence type="ECO:0000313" key="2">
    <source>
        <dbReference type="EMBL" id="CAD9272560.1"/>
    </source>
</evidence>
<feature type="compositionally biased region" description="Low complexity" evidence="1">
    <location>
        <begin position="1"/>
        <end position="33"/>
    </location>
</feature>